<gene>
    <name evidence="2" type="ORF">LOC71_20980</name>
</gene>
<dbReference type="InterPro" id="IPR005358">
    <property type="entry name" value="Puta_zinc/iron-chelating_dom"/>
</dbReference>
<protein>
    <submittedName>
        <fullName evidence="2">YkgJ family cysteine cluster protein</fullName>
    </submittedName>
</protein>
<feature type="region of interest" description="Disordered" evidence="1">
    <location>
        <begin position="1"/>
        <end position="42"/>
    </location>
</feature>
<dbReference type="PANTHER" id="PTHR35866">
    <property type="entry name" value="PUTATIVE-RELATED"/>
    <property type="match status" value="1"/>
</dbReference>
<keyword evidence="3" id="KW-1185">Reference proteome</keyword>
<evidence type="ECO:0000256" key="1">
    <source>
        <dbReference type="SAM" id="MobiDB-lite"/>
    </source>
</evidence>
<evidence type="ECO:0000313" key="2">
    <source>
        <dbReference type="EMBL" id="MCC9644756.1"/>
    </source>
</evidence>
<feature type="compositionally biased region" description="Basic and acidic residues" evidence="1">
    <location>
        <begin position="16"/>
        <end position="27"/>
    </location>
</feature>
<organism evidence="2 3">
    <name type="scientific">Rhodopirellula halodulae</name>
    <dbReference type="NCBI Taxonomy" id="2894198"/>
    <lineage>
        <taxon>Bacteria</taxon>
        <taxon>Pseudomonadati</taxon>
        <taxon>Planctomycetota</taxon>
        <taxon>Planctomycetia</taxon>
        <taxon>Pirellulales</taxon>
        <taxon>Pirellulaceae</taxon>
        <taxon>Rhodopirellula</taxon>
    </lineage>
</organism>
<sequence>MAKDSARSQSSKPKKSRSEKAKSETKPAKSSSQKSGKSKKAGKELPWYADGLQFECSQCGDCCSGEPGYVFVDESEIEALLVETKLEREEFEKKFLRRVGRDYSLKEYPDGDCIFLDPKSRRCLVYNARPIQCRTWPFWDSTLAGPTDWKETCEACPGAGKGKMYSFEEIEIRRKEKSV</sequence>
<dbReference type="EMBL" id="JAJKFW010000060">
    <property type="protein sequence ID" value="MCC9644756.1"/>
    <property type="molecule type" value="Genomic_DNA"/>
</dbReference>
<comment type="caution">
    <text evidence="2">The sequence shown here is derived from an EMBL/GenBank/DDBJ whole genome shotgun (WGS) entry which is preliminary data.</text>
</comment>
<proteinExistence type="predicted"/>
<name>A0ABS8NQL9_9BACT</name>
<reference evidence="2" key="1">
    <citation type="submission" date="2021-11" db="EMBL/GenBank/DDBJ databases">
        <title>Genome sequence.</title>
        <authorList>
            <person name="Sun Q."/>
        </authorList>
    </citation>
    <scope>NUCLEOTIDE SEQUENCE</scope>
    <source>
        <strain evidence="2">JC740</strain>
    </source>
</reference>
<evidence type="ECO:0000313" key="3">
    <source>
        <dbReference type="Proteomes" id="UP001430306"/>
    </source>
</evidence>
<dbReference type="Pfam" id="PF03692">
    <property type="entry name" value="CxxCxxCC"/>
    <property type="match status" value="1"/>
</dbReference>
<dbReference type="Proteomes" id="UP001430306">
    <property type="component" value="Unassembled WGS sequence"/>
</dbReference>
<dbReference type="PANTHER" id="PTHR35866:SF1">
    <property type="entry name" value="YKGJ FAMILY CYSTEINE CLUSTER PROTEIN"/>
    <property type="match status" value="1"/>
</dbReference>
<accession>A0ABS8NQL9</accession>